<dbReference type="Proteomes" id="UP001157418">
    <property type="component" value="Unassembled WGS sequence"/>
</dbReference>
<reference evidence="3 4" key="1">
    <citation type="submission" date="2022-01" db="EMBL/GenBank/DDBJ databases">
        <authorList>
            <person name="Xiong W."/>
            <person name="Schranz E."/>
        </authorList>
    </citation>
    <scope>NUCLEOTIDE SEQUENCE [LARGE SCALE GENOMIC DNA]</scope>
</reference>
<evidence type="ECO:0000256" key="1">
    <source>
        <dbReference type="SAM" id="MobiDB-lite"/>
    </source>
</evidence>
<dbReference type="AlphaFoldDB" id="A0AAU9NDF1"/>
<accession>A0AAU9NDF1</accession>
<sequence length="79" mass="9507">MEQYQQKHHYAGFSILVEYMWLLVCMWRFKSKLLRRWWKEGEERGGTEGPLEIEASKERDRRDMGLTASDVVSMRLGLR</sequence>
<keyword evidence="4" id="KW-1185">Reference proteome</keyword>
<keyword evidence="2" id="KW-1133">Transmembrane helix</keyword>
<organism evidence="3 4">
    <name type="scientific">Lactuca virosa</name>
    <dbReference type="NCBI Taxonomy" id="75947"/>
    <lineage>
        <taxon>Eukaryota</taxon>
        <taxon>Viridiplantae</taxon>
        <taxon>Streptophyta</taxon>
        <taxon>Embryophyta</taxon>
        <taxon>Tracheophyta</taxon>
        <taxon>Spermatophyta</taxon>
        <taxon>Magnoliopsida</taxon>
        <taxon>eudicotyledons</taxon>
        <taxon>Gunneridae</taxon>
        <taxon>Pentapetalae</taxon>
        <taxon>asterids</taxon>
        <taxon>campanulids</taxon>
        <taxon>Asterales</taxon>
        <taxon>Asteraceae</taxon>
        <taxon>Cichorioideae</taxon>
        <taxon>Cichorieae</taxon>
        <taxon>Lactucinae</taxon>
        <taxon>Lactuca</taxon>
    </lineage>
</organism>
<keyword evidence="2" id="KW-0812">Transmembrane</keyword>
<evidence type="ECO:0000256" key="2">
    <source>
        <dbReference type="SAM" id="Phobius"/>
    </source>
</evidence>
<feature type="region of interest" description="Disordered" evidence="1">
    <location>
        <begin position="41"/>
        <end position="65"/>
    </location>
</feature>
<dbReference type="EMBL" id="CAKMRJ010003334">
    <property type="protein sequence ID" value="CAH1433708.1"/>
    <property type="molecule type" value="Genomic_DNA"/>
</dbReference>
<gene>
    <name evidence="3" type="ORF">LVIROSA_LOCUS20287</name>
</gene>
<proteinExistence type="predicted"/>
<comment type="caution">
    <text evidence="3">The sequence shown here is derived from an EMBL/GenBank/DDBJ whole genome shotgun (WGS) entry which is preliminary data.</text>
</comment>
<name>A0AAU9NDF1_9ASTR</name>
<evidence type="ECO:0000313" key="4">
    <source>
        <dbReference type="Proteomes" id="UP001157418"/>
    </source>
</evidence>
<keyword evidence="2" id="KW-0472">Membrane</keyword>
<feature type="compositionally biased region" description="Basic and acidic residues" evidence="1">
    <location>
        <begin position="54"/>
        <end position="64"/>
    </location>
</feature>
<evidence type="ECO:0000313" key="3">
    <source>
        <dbReference type="EMBL" id="CAH1433708.1"/>
    </source>
</evidence>
<protein>
    <submittedName>
        <fullName evidence="3">Uncharacterized protein</fullName>
    </submittedName>
</protein>
<feature type="transmembrane region" description="Helical" evidence="2">
    <location>
        <begin position="12"/>
        <end position="29"/>
    </location>
</feature>